<evidence type="ECO:0000313" key="3">
    <source>
        <dbReference type="Proteomes" id="UP000036403"/>
    </source>
</evidence>
<evidence type="ECO:0000256" key="1">
    <source>
        <dbReference type="SAM" id="MobiDB-lite"/>
    </source>
</evidence>
<dbReference type="AlphaFoldDB" id="A0A0J7NG53"/>
<organism evidence="2 3">
    <name type="scientific">Lasius niger</name>
    <name type="common">Black garden ant</name>
    <dbReference type="NCBI Taxonomy" id="67767"/>
    <lineage>
        <taxon>Eukaryota</taxon>
        <taxon>Metazoa</taxon>
        <taxon>Ecdysozoa</taxon>
        <taxon>Arthropoda</taxon>
        <taxon>Hexapoda</taxon>
        <taxon>Insecta</taxon>
        <taxon>Pterygota</taxon>
        <taxon>Neoptera</taxon>
        <taxon>Endopterygota</taxon>
        <taxon>Hymenoptera</taxon>
        <taxon>Apocrita</taxon>
        <taxon>Aculeata</taxon>
        <taxon>Formicoidea</taxon>
        <taxon>Formicidae</taxon>
        <taxon>Formicinae</taxon>
        <taxon>Lasius</taxon>
        <taxon>Lasius</taxon>
    </lineage>
</organism>
<evidence type="ECO:0000313" key="2">
    <source>
        <dbReference type="EMBL" id="KMQ91550.1"/>
    </source>
</evidence>
<comment type="caution">
    <text evidence="2">The sequence shown here is derived from an EMBL/GenBank/DDBJ whole genome shotgun (WGS) entry which is preliminary data.</text>
</comment>
<dbReference type="PaxDb" id="67767-A0A0J7NG53"/>
<keyword evidence="3" id="KW-1185">Reference proteome</keyword>
<proteinExistence type="predicted"/>
<reference evidence="2 3" key="1">
    <citation type="submission" date="2015-04" db="EMBL/GenBank/DDBJ databases">
        <title>Lasius niger genome sequencing.</title>
        <authorList>
            <person name="Konorov E.A."/>
            <person name="Nikitin M.A."/>
            <person name="Kirill M.V."/>
            <person name="Chang P."/>
        </authorList>
    </citation>
    <scope>NUCLEOTIDE SEQUENCE [LARGE SCALE GENOMIC DNA]</scope>
    <source>
        <tissue evidence="2">Whole</tissue>
    </source>
</reference>
<protein>
    <submittedName>
        <fullName evidence="2">Uncharacterized protein</fullName>
    </submittedName>
</protein>
<name>A0A0J7NG53_LASNI</name>
<accession>A0A0J7NG53</accession>
<dbReference type="Proteomes" id="UP000036403">
    <property type="component" value="Unassembled WGS sequence"/>
</dbReference>
<gene>
    <name evidence="2" type="ORF">RF55_8568</name>
</gene>
<sequence length="187" mass="21267">MNAKPAPPLTTLDISSTPNSYARLPRIPNIVQPANILVIVSSEHLCFFFSPIDVVLETIVRRIRNDAAEAHGKREETLRHCGVPDSRLQEFRPFRSNEVEDPDHSAIQSNRANQQRDQHDVRKNGKEIGKSPGAFYPLKDYHANRRPADKKAERQLPIRPTDPVVDVLFLVQNHSSVNHFILINIED</sequence>
<feature type="region of interest" description="Disordered" evidence="1">
    <location>
        <begin position="96"/>
        <end position="130"/>
    </location>
</feature>
<feature type="compositionally biased region" description="Basic and acidic residues" evidence="1">
    <location>
        <begin position="114"/>
        <end position="129"/>
    </location>
</feature>
<dbReference type="EMBL" id="LBMM01005399">
    <property type="protein sequence ID" value="KMQ91550.1"/>
    <property type="molecule type" value="Genomic_DNA"/>
</dbReference>